<dbReference type="Proteomes" id="UP001162060">
    <property type="component" value="Unassembled WGS sequence"/>
</dbReference>
<dbReference type="InterPro" id="IPR041577">
    <property type="entry name" value="RT_RNaseH_2"/>
</dbReference>
<dbReference type="SUPFAM" id="SSF56672">
    <property type="entry name" value="DNA/RNA polymerases"/>
    <property type="match status" value="1"/>
</dbReference>
<organism evidence="2 3">
    <name type="scientific">Peronospora matthiolae</name>
    <dbReference type="NCBI Taxonomy" id="2874970"/>
    <lineage>
        <taxon>Eukaryota</taxon>
        <taxon>Sar</taxon>
        <taxon>Stramenopiles</taxon>
        <taxon>Oomycota</taxon>
        <taxon>Peronosporomycetes</taxon>
        <taxon>Peronosporales</taxon>
        <taxon>Peronosporaceae</taxon>
        <taxon>Peronospora</taxon>
    </lineage>
</organism>
<name>A0AAV1UDV9_9STRA</name>
<accession>A0AAV1UDV9</accession>
<protein>
    <recommendedName>
        <fullName evidence="1">Reverse transcriptase/retrotransposon-derived protein RNase H-like domain-containing protein</fullName>
    </recommendedName>
</protein>
<evidence type="ECO:0000259" key="1">
    <source>
        <dbReference type="Pfam" id="PF17919"/>
    </source>
</evidence>
<gene>
    <name evidence="2" type="ORF">PM001_LOCUS17591</name>
</gene>
<reference evidence="2" key="1">
    <citation type="submission" date="2024-01" db="EMBL/GenBank/DDBJ databases">
        <authorList>
            <person name="Webb A."/>
        </authorList>
    </citation>
    <scope>NUCLEOTIDE SEQUENCE</scope>
    <source>
        <strain evidence="2">Pm1</strain>
    </source>
</reference>
<comment type="caution">
    <text evidence="2">The sequence shown here is derived from an EMBL/GenBank/DDBJ whole genome shotgun (WGS) entry which is preliminary data.</text>
</comment>
<evidence type="ECO:0000313" key="3">
    <source>
        <dbReference type="Proteomes" id="UP001162060"/>
    </source>
</evidence>
<dbReference type="AlphaFoldDB" id="A0AAV1UDV9"/>
<sequence length="163" mass="18063">MTTAPILRHFDLSKDAVIVVYTSKWAISASLVQDYDGLFMPVTFTSRILKANEFNCSTVEKEGCLEIWAALLSQWILEIVKCKKREDQVLEELASSITPRESVDSILSAIASKKQAKQKIDLPTPTVEKDEELYVLSFGGSARVKQGGGICSAVVYVSFLRGR</sequence>
<dbReference type="PANTHER" id="PTHR33064">
    <property type="entry name" value="POL PROTEIN"/>
    <property type="match status" value="1"/>
</dbReference>
<dbReference type="InterPro" id="IPR051320">
    <property type="entry name" value="Viral_Replic_Matur_Polypro"/>
</dbReference>
<dbReference type="PANTHER" id="PTHR33064:SF37">
    <property type="entry name" value="RIBONUCLEASE H"/>
    <property type="match status" value="1"/>
</dbReference>
<dbReference type="Pfam" id="PF17919">
    <property type="entry name" value="RT_RNaseH_2"/>
    <property type="match status" value="1"/>
</dbReference>
<proteinExistence type="predicted"/>
<feature type="domain" description="Reverse transcriptase/retrotransposon-derived protein RNase H-like" evidence="1">
    <location>
        <begin position="1"/>
        <end position="69"/>
    </location>
</feature>
<dbReference type="InterPro" id="IPR043502">
    <property type="entry name" value="DNA/RNA_pol_sf"/>
</dbReference>
<evidence type="ECO:0000313" key="2">
    <source>
        <dbReference type="EMBL" id="CAK7932441.1"/>
    </source>
</evidence>
<dbReference type="EMBL" id="CAKLBY020000190">
    <property type="protein sequence ID" value="CAK7932441.1"/>
    <property type="molecule type" value="Genomic_DNA"/>
</dbReference>